<comment type="caution">
    <text evidence="3">The sequence shown here is derived from an EMBL/GenBank/DDBJ whole genome shotgun (WGS) entry which is preliminary data.</text>
</comment>
<feature type="region of interest" description="Disordered" evidence="1">
    <location>
        <begin position="1"/>
        <end position="27"/>
    </location>
</feature>
<dbReference type="Proteomes" id="UP000784880">
    <property type="component" value="Unassembled WGS sequence"/>
</dbReference>
<dbReference type="InterPro" id="IPR031316">
    <property type="entry name" value="FlgM_C"/>
</dbReference>
<dbReference type="InterPro" id="IPR007412">
    <property type="entry name" value="FlgM"/>
</dbReference>
<dbReference type="Pfam" id="PF04316">
    <property type="entry name" value="FlgM"/>
    <property type="match status" value="1"/>
</dbReference>
<evidence type="ECO:0000313" key="4">
    <source>
        <dbReference type="Proteomes" id="UP000784880"/>
    </source>
</evidence>
<organism evidence="3 4">
    <name type="scientific">Evansella tamaricis</name>
    <dbReference type="NCBI Taxonomy" id="2069301"/>
    <lineage>
        <taxon>Bacteria</taxon>
        <taxon>Bacillati</taxon>
        <taxon>Bacillota</taxon>
        <taxon>Bacilli</taxon>
        <taxon>Bacillales</taxon>
        <taxon>Bacillaceae</taxon>
        <taxon>Evansella</taxon>
    </lineage>
</organism>
<protein>
    <submittedName>
        <fullName evidence="3">Flagellar biosynthesis anti-sigma factor FlgM</fullName>
    </submittedName>
</protein>
<evidence type="ECO:0000313" key="3">
    <source>
        <dbReference type="EMBL" id="MBU9711767.1"/>
    </source>
</evidence>
<accession>A0ABS6JDL0</accession>
<proteinExistence type="predicted"/>
<reference evidence="3 4" key="1">
    <citation type="submission" date="2021-06" db="EMBL/GenBank/DDBJ databases">
        <title>Bacillus sp. RD4P76, an endophyte from a halophyte.</title>
        <authorList>
            <person name="Sun J.-Q."/>
        </authorList>
    </citation>
    <scope>NUCLEOTIDE SEQUENCE [LARGE SCALE GENOMIC DNA]</scope>
    <source>
        <strain evidence="3 4">CGMCC 1.15917</strain>
    </source>
</reference>
<gene>
    <name evidence="3" type="primary">flgM</name>
    <name evidence="3" type="ORF">KS419_08465</name>
</gene>
<keyword evidence="3" id="KW-0969">Cilium</keyword>
<dbReference type="NCBIfam" id="TIGR03824">
    <property type="entry name" value="FlgM_jcvi"/>
    <property type="match status" value="1"/>
</dbReference>
<dbReference type="EMBL" id="JAHQCS010000083">
    <property type="protein sequence ID" value="MBU9711767.1"/>
    <property type="molecule type" value="Genomic_DNA"/>
</dbReference>
<feature type="domain" description="Anti-sigma-28 factor FlgM C-terminal" evidence="2">
    <location>
        <begin position="31"/>
        <end position="79"/>
    </location>
</feature>
<keyword evidence="3" id="KW-0966">Cell projection</keyword>
<name>A0ABS6JDL0_9BACI</name>
<evidence type="ECO:0000259" key="2">
    <source>
        <dbReference type="Pfam" id="PF04316"/>
    </source>
</evidence>
<evidence type="ECO:0000256" key="1">
    <source>
        <dbReference type="SAM" id="MobiDB-lite"/>
    </source>
</evidence>
<dbReference type="RefSeq" id="WP_217065807.1">
    <property type="nucleotide sequence ID" value="NZ_JAHQCS010000083.1"/>
</dbReference>
<keyword evidence="3" id="KW-0282">Flagellum</keyword>
<keyword evidence="4" id="KW-1185">Reference proteome</keyword>
<sequence length="85" mass="9850">MKINPMHSVHAYQKAQEVGGKKKVATSKNQDRLDISLEAKKMQESSKFSAERQEKVDQVKAKIENGTYEVNAREVAKKFYDYWNN</sequence>